<name>A0A9P9BQQ3_9PEZI</name>
<dbReference type="AlphaFoldDB" id="A0A9P9BQQ3"/>
<proteinExistence type="predicted"/>
<gene>
    <name evidence="1" type="ORF">B0I36DRAFT_429326</name>
</gene>
<keyword evidence="2" id="KW-1185">Reference proteome</keyword>
<evidence type="ECO:0000313" key="2">
    <source>
        <dbReference type="Proteomes" id="UP000756346"/>
    </source>
</evidence>
<dbReference type="RefSeq" id="XP_046015221.1">
    <property type="nucleotide sequence ID" value="XM_046162498.1"/>
</dbReference>
<organism evidence="1 2">
    <name type="scientific">Microdochium trichocladiopsis</name>
    <dbReference type="NCBI Taxonomy" id="1682393"/>
    <lineage>
        <taxon>Eukaryota</taxon>
        <taxon>Fungi</taxon>
        <taxon>Dikarya</taxon>
        <taxon>Ascomycota</taxon>
        <taxon>Pezizomycotina</taxon>
        <taxon>Sordariomycetes</taxon>
        <taxon>Xylariomycetidae</taxon>
        <taxon>Xylariales</taxon>
        <taxon>Microdochiaceae</taxon>
        <taxon>Microdochium</taxon>
    </lineage>
</organism>
<sequence length="202" mass="22237">MRRHKLSGSQPAGRHEHCIEVANACHDRAVSSYGLTSGRGLLCPDCTTTLYTRGNPRPISEASSPSSPPPYSPLVNLVMPPRGCLSRSNCTESSCFEPHRNKTKTYMHPGSSDANRGRTSTRTVPVWLATSCRTPSRRALLTPCLPHVCRRRRRRLAAAAPRNIAGPDGSPRESREYPELLRCSDWSVNCITGSYAAPFDFT</sequence>
<comment type="caution">
    <text evidence="1">The sequence shown here is derived from an EMBL/GenBank/DDBJ whole genome shotgun (WGS) entry which is preliminary data.</text>
</comment>
<dbReference type="GeneID" id="70192044"/>
<dbReference type="EMBL" id="JAGTJQ010000003">
    <property type="protein sequence ID" value="KAH7035128.1"/>
    <property type="molecule type" value="Genomic_DNA"/>
</dbReference>
<accession>A0A9P9BQQ3</accession>
<dbReference type="Proteomes" id="UP000756346">
    <property type="component" value="Unassembled WGS sequence"/>
</dbReference>
<evidence type="ECO:0000313" key="1">
    <source>
        <dbReference type="EMBL" id="KAH7035128.1"/>
    </source>
</evidence>
<protein>
    <submittedName>
        <fullName evidence="1">Uncharacterized protein</fullName>
    </submittedName>
</protein>
<reference evidence="1" key="1">
    <citation type="journal article" date="2021" name="Nat. Commun.">
        <title>Genetic determinants of endophytism in the Arabidopsis root mycobiome.</title>
        <authorList>
            <person name="Mesny F."/>
            <person name="Miyauchi S."/>
            <person name="Thiergart T."/>
            <person name="Pickel B."/>
            <person name="Atanasova L."/>
            <person name="Karlsson M."/>
            <person name="Huettel B."/>
            <person name="Barry K.W."/>
            <person name="Haridas S."/>
            <person name="Chen C."/>
            <person name="Bauer D."/>
            <person name="Andreopoulos W."/>
            <person name="Pangilinan J."/>
            <person name="LaButti K."/>
            <person name="Riley R."/>
            <person name="Lipzen A."/>
            <person name="Clum A."/>
            <person name="Drula E."/>
            <person name="Henrissat B."/>
            <person name="Kohler A."/>
            <person name="Grigoriev I.V."/>
            <person name="Martin F.M."/>
            <person name="Hacquard S."/>
        </authorList>
    </citation>
    <scope>NUCLEOTIDE SEQUENCE</scope>
    <source>
        <strain evidence="1">MPI-CAGE-CH-0230</strain>
    </source>
</reference>